<comment type="catalytic activity">
    <reaction evidence="2">
        <text>thiamine phosphate + ATP = thiamine diphosphate + ADP</text>
        <dbReference type="Rhea" id="RHEA:15913"/>
        <dbReference type="ChEBI" id="CHEBI:30616"/>
        <dbReference type="ChEBI" id="CHEBI:37575"/>
        <dbReference type="ChEBI" id="CHEBI:58937"/>
        <dbReference type="ChEBI" id="CHEBI:456216"/>
        <dbReference type="EC" id="2.7.4.16"/>
    </reaction>
</comment>
<dbReference type="Gene3D" id="3.30.1330.10">
    <property type="entry name" value="PurM-like, N-terminal domain"/>
    <property type="match status" value="1"/>
</dbReference>
<feature type="binding site" evidence="2">
    <location>
        <position position="146"/>
    </location>
    <ligand>
        <name>ATP</name>
        <dbReference type="ChEBI" id="CHEBI:30616"/>
    </ligand>
</feature>
<dbReference type="NCBIfam" id="TIGR01379">
    <property type="entry name" value="thiL"/>
    <property type="match status" value="1"/>
</dbReference>
<dbReference type="GO" id="GO:0009228">
    <property type="term" value="P:thiamine biosynthetic process"/>
    <property type="evidence" value="ECO:0007669"/>
    <property type="project" value="UniProtKB-KW"/>
</dbReference>
<feature type="binding site" evidence="2">
    <location>
        <position position="75"/>
    </location>
    <ligand>
        <name>Mg(2+)</name>
        <dbReference type="ChEBI" id="CHEBI:18420"/>
        <label>4</label>
    </ligand>
</feature>
<feature type="binding site" evidence="2">
    <location>
        <position position="46"/>
    </location>
    <ligand>
        <name>Mg(2+)</name>
        <dbReference type="ChEBI" id="CHEBI:18420"/>
        <label>1</label>
    </ligand>
</feature>
<comment type="caution">
    <text evidence="5">The sequence shown here is derived from an EMBL/GenBank/DDBJ whole genome shotgun (WGS) entry which is preliminary data.</text>
</comment>
<dbReference type="Gene3D" id="3.90.650.10">
    <property type="entry name" value="PurM-like C-terminal domain"/>
    <property type="match status" value="1"/>
</dbReference>
<name>A0A432YRF0_9GAMM</name>
<dbReference type="HAMAP" id="MF_02128">
    <property type="entry name" value="TMP_kinase"/>
    <property type="match status" value="1"/>
</dbReference>
<dbReference type="GO" id="GO:0005524">
    <property type="term" value="F:ATP binding"/>
    <property type="evidence" value="ECO:0007669"/>
    <property type="project" value="UniProtKB-UniRule"/>
</dbReference>
<dbReference type="Pfam" id="PF02769">
    <property type="entry name" value="AIRS_C"/>
    <property type="match status" value="1"/>
</dbReference>
<comment type="similarity">
    <text evidence="2">Belongs to the thiamine-monophosphate kinase family.</text>
</comment>
<dbReference type="GO" id="GO:0009030">
    <property type="term" value="F:thiamine-phosphate kinase activity"/>
    <property type="evidence" value="ECO:0007669"/>
    <property type="project" value="UniProtKB-UniRule"/>
</dbReference>
<evidence type="ECO:0000256" key="1">
    <source>
        <dbReference type="ARBA" id="ARBA00022977"/>
    </source>
</evidence>
<feature type="binding site" evidence="2">
    <location>
        <position position="213"/>
    </location>
    <ligand>
        <name>ATP</name>
        <dbReference type="ChEBI" id="CHEBI:30616"/>
    </ligand>
</feature>
<protein>
    <recommendedName>
        <fullName evidence="2">Thiamine-monophosphate kinase</fullName>
        <shortName evidence="2">TMP kinase</shortName>
        <shortName evidence="2">Thiamine-phosphate kinase</shortName>
        <ecNumber evidence="2">2.7.4.16</ecNumber>
    </recommendedName>
</protein>
<accession>A0A432YRF0</accession>
<dbReference type="AlphaFoldDB" id="A0A432YRF0"/>
<dbReference type="InterPro" id="IPR036676">
    <property type="entry name" value="PurM-like_C_sf"/>
</dbReference>
<keyword evidence="2" id="KW-0067">ATP-binding</keyword>
<evidence type="ECO:0000313" key="5">
    <source>
        <dbReference type="EMBL" id="RUO64227.1"/>
    </source>
</evidence>
<dbReference type="UniPathway" id="UPA00060">
    <property type="reaction ID" value="UER00142"/>
</dbReference>
<dbReference type="InterPro" id="IPR036921">
    <property type="entry name" value="PurM-like_N_sf"/>
</dbReference>
<comment type="pathway">
    <text evidence="2">Cofactor biosynthesis; thiamine diphosphate biosynthesis; thiamine diphosphate from thiamine phosphate: step 1/1.</text>
</comment>
<feature type="binding site" evidence="2">
    <location>
        <position position="75"/>
    </location>
    <ligand>
        <name>Mg(2+)</name>
        <dbReference type="ChEBI" id="CHEBI:18420"/>
        <label>3</label>
    </ligand>
</feature>
<dbReference type="RefSeq" id="WP_126752411.1">
    <property type="nucleotide sequence ID" value="NZ_JBHUMT010000015.1"/>
</dbReference>
<evidence type="ECO:0000259" key="3">
    <source>
        <dbReference type="Pfam" id="PF00586"/>
    </source>
</evidence>
<dbReference type="GO" id="GO:0009229">
    <property type="term" value="P:thiamine diphosphate biosynthetic process"/>
    <property type="evidence" value="ECO:0007669"/>
    <property type="project" value="UniProtKB-UniRule"/>
</dbReference>
<reference evidence="5 6" key="1">
    <citation type="journal article" date="2011" name="Front. Microbiol.">
        <title>Genomic signatures of strain selection and enhancement in Bacillus atrophaeus var. globigii, a historical biowarfare simulant.</title>
        <authorList>
            <person name="Gibbons H.S."/>
            <person name="Broomall S.M."/>
            <person name="McNew L.A."/>
            <person name="Daligault H."/>
            <person name="Chapman C."/>
            <person name="Bruce D."/>
            <person name="Karavis M."/>
            <person name="Krepps M."/>
            <person name="McGregor P.A."/>
            <person name="Hong C."/>
            <person name="Park K.H."/>
            <person name="Akmal A."/>
            <person name="Feldman A."/>
            <person name="Lin J.S."/>
            <person name="Chang W.E."/>
            <person name="Higgs B.W."/>
            <person name="Demirev P."/>
            <person name="Lindquist J."/>
            <person name="Liem A."/>
            <person name="Fochler E."/>
            <person name="Read T.D."/>
            <person name="Tapia R."/>
            <person name="Johnson S."/>
            <person name="Bishop-Lilly K.A."/>
            <person name="Detter C."/>
            <person name="Han C."/>
            <person name="Sozhamannan S."/>
            <person name="Rosenzweig C.N."/>
            <person name="Skowronski E.W."/>
        </authorList>
    </citation>
    <scope>NUCLEOTIDE SEQUENCE [LARGE SCALE GENOMIC DNA]</scope>
    <source>
        <strain evidence="5 6">TPS4-2</strain>
    </source>
</reference>
<dbReference type="PIRSF" id="PIRSF005303">
    <property type="entry name" value="Thiam_monoph_kin"/>
    <property type="match status" value="1"/>
</dbReference>
<feature type="domain" description="PurM-like C-terminal" evidence="4">
    <location>
        <begin position="150"/>
        <end position="301"/>
    </location>
</feature>
<feature type="binding site" evidence="2">
    <location>
        <position position="122"/>
    </location>
    <ligand>
        <name>Mg(2+)</name>
        <dbReference type="ChEBI" id="CHEBI:18420"/>
        <label>1</label>
    </ligand>
</feature>
<keyword evidence="2" id="KW-0460">Magnesium</keyword>
<dbReference type="EC" id="2.7.4.16" evidence="2"/>
<feature type="domain" description="PurM-like N-terminal" evidence="3">
    <location>
        <begin position="28"/>
        <end position="137"/>
    </location>
</feature>
<gene>
    <name evidence="2 5" type="primary">thiL</name>
    <name evidence="5" type="ORF">CWI73_08695</name>
</gene>
<dbReference type="PANTHER" id="PTHR30270">
    <property type="entry name" value="THIAMINE-MONOPHOSPHATE KINASE"/>
    <property type="match status" value="1"/>
</dbReference>
<dbReference type="CDD" id="cd02194">
    <property type="entry name" value="ThiL"/>
    <property type="match status" value="1"/>
</dbReference>
<dbReference type="PANTHER" id="PTHR30270:SF0">
    <property type="entry name" value="THIAMINE-MONOPHOSPHATE KINASE"/>
    <property type="match status" value="1"/>
</dbReference>
<keyword evidence="2 5" id="KW-0418">Kinase</keyword>
<keyword evidence="2" id="KW-0479">Metal-binding</keyword>
<dbReference type="EMBL" id="PIQA01000006">
    <property type="protein sequence ID" value="RUO64227.1"/>
    <property type="molecule type" value="Genomic_DNA"/>
</dbReference>
<dbReference type="Proteomes" id="UP000288361">
    <property type="component" value="Unassembled WGS sequence"/>
</dbReference>
<evidence type="ECO:0000313" key="6">
    <source>
        <dbReference type="Proteomes" id="UP000288361"/>
    </source>
</evidence>
<dbReference type="SUPFAM" id="SSF55326">
    <property type="entry name" value="PurM N-terminal domain-like"/>
    <property type="match status" value="1"/>
</dbReference>
<dbReference type="GO" id="GO:0000287">
    <property type="term" value="F:magnesium ion binding"/>
    <property type="evidence" value="ECO:0007669"/>
    <property type="project" value="UniProtKB-UniRule"/>
</dbReference>
<feature type="binding site" evidence="2">
    <location>
        <position position="47"/>
    </location>
    <ligand>
        <name>Mg(2+)</name>
        <dbReference type="ChEBI" id="CHEBI:18420"/>
        <label>1</label>
    </ligand>
</feature>
<organism evidence="5 6">
    <name type="scientific">Idiomarina piscisalsi</name>
    <dbReference type="NCBI Taxonomy" id="1096243"/>
    <lineage>
        <taxon>Bacteria</taxon>
        <taxon>Pseudomonadati</taxon>
        <taxon>Pseudomonadota</taxon>
        <taxon>Gammaproteobacteria</taxon>
        <taxon>Alteromonadales</taxon>
        <taxon>Idiomarinaceae</taxon>
        <taxon>Idiomarina</taxon>
    </lineage>
</organism>
<keyword evidence="2" id="KW-0547">Nucleotide-binding</keyword>
<evidence type="ECO:0000259" key="4">
    <source>
        <dbReference type="Pfam" id="PF02769"/>
    </source>
</evidence>
<dbReference type="InterPro" id="IPR006283">
    <property type="entry name" value="ThiL-like"/>
</dbReference>
<feature type="binding site" evidence="2">
    <location>
        <position position="54"/>
    </location>
    <ligand>
        <name>substrate</name>
    </ligand>
</feature>
<keyword evidence="1 2" id="KW-0784">Thiamine biosynthesis</keyword>
<comment type="caution">
    <text evidence="2">Lacks conserved residue(s) required for the propagation of feature annotation.</text>
</comment>
<dbReference type="SUPFAM" id="SSF56042">
    <property type="entry name" value="PurM C-terminal domain-like"/>
    <property type="match status" value="1"/>
</dbReference>
<keyword evidence="2" id="KW-0808">Transferase</keyword>
<comment type="miscellaneous">
    <text evidence="2">Reaction mechanism of ThiL seems to utilize a direct, inline transfer of the gamma-phosphate of ATP to TMP rather than a phosphorylated enzyme intermediate.</text>
</comment>
<feature type="binding site" evidence="2">
    <location>
        <position position="214"/>
    </location>
    <ligand>
        <name>Mg(2+)</name>
        <dbReference type="ChEBI" id="CHEBI:18420"/>
        <label>5</label>
    </ligand>
</feature>
<feature type="binding site" evidence="2">
    <location>
        <begin position="121"/>
        <end position="122"/>
    </location>
    <ligand>
        <name>ATP</name>
        <dbReference type="ChEBI" id="CHEBI:30616"/>
    </ligand>
</feature>
<proteinExistence type="inferred from homology"/>
<evidence type="ECO:0000256" key="2">
    <source>
        <dbReference type="HAMAP-Rule" id="MF_02128"/>
    </source>
</evidence>
<feature type="binding site" evidence="2">
    <location>
        <position position="75"/>
    </location>
    <ligand>
        <name>Mg(2+)</name>
        <dbReference type="ChEBI" id="CHEBI:18420"/>
        <label>2</label>
    </ligand>
</feature>
<feature type="binding site" evidence="2">
    <location>
        <position position="30"/>
    </location>
    <ligand>
        <name>Mg(2+)</name>
        <dbReference type="ChEBI" id="CHEBI:18420"/>
        <label>4</label>
    </ligand>
</feature>
<feature type="binding site" evidence="2">
    <location>
        <position position="211"/>
    </location>
    <ligand>
        <name>Mg(2+)</name>
        <dbReference type="ChEBI" id="CHEBI:18420"/>
        <label>3</label>
    </ligand>
</feature>
<dbReference type="InterPro" id="IPR010918">
    <property type="entry name" value="PurM-like_C_dom"/>
</dbReference>
<sequence length="334" mass="36080">MPNDEFSLINDYFANRSACRSDVVIGIGDDGAVVKPMPEHDTVVVTDTLVEGVHFDKTTPPRAIGHKAVAVNLSDLAAMGAQPSWVSLALTCPNTNQDWLTEFSSGLDEICRYYDCQLIGGDTTKGPLTVTVTAHGQLPTGTAISRSGAKPGDWVYVSGSLGDAGLGLKVTQNKVSTTGRHLQHVIERLHYPTPRVAMGQVLRGVATSCIDVSDGLIADLGHLLNQAQVSAQIDLEKLPLSLALTETLNANEALAMALTAGDDYELCFTLPEEHRGRMETLTSHLKTKPVCIGRIMKGAEAKINMHYEGEPWELPQGYKSFNHFAEEEIVKEGE</sequence>
<comment type="function">
    <text evidence="2">Catalyzes the ATP-dependent phosphorylation of thiamine-monophosphate (TMP) to form thiamine-pyrophosphate (TPP), the active form of vitamin B1.</text>
</comment>
<dbReference type="InterPro" id="IPR016188">
    <property type="entry name" value="PurM-like_N"/>
</dbReference>
<feature type="binding site" evidence="2">
    <location>
        <position position="30"/>
    </location>
    <ligand>
        <name>Mg(2+)</name>
        <dbReference type="ChEBI" id="CHEBI:18420"/>
        <label>3</label>
    </ligand>
</feature>
<feature type="binding site" evidence="2">
    <location>
        <position position="321"/>
    </location>
    <ligand>
        <name>substrate</name>
    </ligand>
</feature>
<feature type="binding site" evidence="2">
    <location>
        <position position="262"/>
    </location>
    <ligand>
        <name>substrate</name>
    </ligand>
</feature>
<dbReference type="Pfam" id="PF00586">
    <property type="entry name" value="AIRS"/>
    <property type="match status" value="1"/>
</dbReference>
<feature type="binding site" evidence="2">
    <location>
        <position position="47"/>
    </location>
    <ligand>
        <name>Mg(2+)</name>
        <dbReference type="ChEBI" id="CHEBI:18420"/>
        <label>2</label>
    </ligand>
</feature>